<evidence type="ECO:0000313" key="3">
    <source>
        <dbReference type="EMBL" id="MBD2754091.1"/>
    </source>
</evidence>
<gene>
    <name evidence="3" type="ORF">IC230_14375</name>
</gene>
<feature type="domain" description="NADP-dependent oxidoreductase" evidence="2">
    <location>
        <begin position="22"/>
        <end position="315"/>
    </location>
</feature>
<name>A0A927GDZ5_9BACT</name>
<proteinExistence type="predicted"/>
<dbReference type="Pfam" id="PF00248">
    <property type="entry name" value="Aldo_ket_red"/>
    <property type="match status" value="1"/>
</dbReference>
<dbReference type="InterPro" id="IPR050791">
    <property type="entry name" value="Aldo-Keto_reductase"/>
</dbReference>
<dbReference type="PANTHER" id="PTHR43625">
    <property type="entry name" value="AFLATOXIN B1 ALDEHYDE REDUCTASE"/>
    <property type="match status" value="1"/>
</dbReference>
<dbReference type="RefSeq" id="WP_191039717.1">
    <property type="nucleotide sequence ID" value="NZ_JACXAA010000004.1"/>
</dbReference>
<keyword evidence="1" id="KW-0560">Oxidoreductase</keyword>
<dbReference type="PROSITE" id="PS51257">
    <property type="entry name" value="PROKAR_LIPOPROTEIN"/>
    <property type="match status" value="1"/>
</dbReference>
<protein>
    <submittedName>
        <fullName evidence="3">Aldo/keto reductase</fullName>
    </submittedName>
</protein>
<reference evidence="3" key="1">
    <citation type="submission" date="2020-09" db="EMBL/GenBank/DDBJ databases">
        <authorList>
            <person name="Kim M.K."/>
        </authorList>
    </citation>
    <scope>NUCLEOTIDE SEQUENCE</scope>
    <source>
        <strain evidence="3">BT704</strain>
    </source>
</reference>
<dbReference type="InterPro" id="IPR036812">
    <property type="entry name" value="NAD(P)_OxRdtase_dom_sf"/>
</dbReference>
<comment type="caution">
    <text evidence="3">The sequence shown here is derived from an EMBL/GenBank/DDBJ whole genome shotgun (WGS) entry which is preliminary data.</text>
</comment>
<dbReference type="PANTHER" id="PTHR43625:SF40">
    <property type="entry name" value="ALDO-KETO REDUCTASE YAKC [NADP(+)]"/>
    <property type="match status" value="1"/>
</dbReference>
<accession>A0A927GDZ5</accession>
<dbReference type="GO" id="GO:0016491">
    <property type="term" value="F:oxidoreductase activity"/>
    <property type="evidence" value="ECO:0007669"/>
    <property type="project" value="UniProtKB-KW"/>
</dbReference>
<dbReference type="InterPro" id="IPR023210">
    <property type="entry name" value="NADP_OxRdtase_dom"/>
</dbReference>
<dbReference type="CDD" id="cd19076">
    <property type="entry name" value="AKR_AKR13A_13D"/>
    <property type="match status" value="1"/>
</dbReference>
<sequence>MDSIQKTTLGNQGLVVPVIGLGCMGMTKIAGMDIYGQANDAESIATIHRSLELGGNFLDTADLYGPLANERLVAKAIKGNRDKYIIATKFGYEIDDQEQLTWRINGQPDYVKKAVERSLKNLGTDYIDLYYLHRLDPNTPIEDTVGAMADLVKEGKVGYIGLSEVSSATIKKAHQVHPLTAVQTEYSLFERSVEEEGILDTLQELGIGFVAYSPVGRGFLSGDIQKPEDFPENDFRRSIPRFQGEQFHKNIELVNAIKQLAESKGITAPQLAIAWIISKGYIPIPGTKRRKFVEENSAATEVTLTPDELAQLEAIVPLGVSTGDRYDAAGMAMVSL</sequence>
<dbReference type="AlphaFoldDB" id="A0A927GDZ5"/>
<dbReference type="GO" id="GO:0005737">
    <property type="term" value="C:cytoplasm"/>
    <property type="evidence" value="ECO:0007669"/>
    <property type="project" value="TreeGrafter"/>
</dbReference>
<organism evidence="3 4">
    <name type="scientific">Spirosoma validum</name>
    <dbReference type="NCBI Taxonomy" id="2771355"/>
    <lineage>
        <taxon>Bacteria</taxon>
        <taxon>Pseudomonadati</taxon>
        <taxon>Bacteroidota</taxon>
        <taxon>Cytophagia</taxon>
        <taxon>Cytophagales</taxon>
        <taxon>Cytophagaceae</taxon>
        <taxon>Spirosoma</taxon>
    </lineage>
</organism>
<dbReference type="Proteomes" id="UP000653797">
    <property type="component" value="Unassembled WGS sequence"/>
</dbReference>
<evidence type="ECO:0000259" key="2">
    <source>
        <dbReference type="Pfam" id="PF00248"/>
    </source>
</evidence>
<dbReference type="SUPFAM" id="SSF51430">
    <property type="entry name" value="NAD(P)-linked oxidoreductase"/>
    <property type="match status" value="1"/>
</dbReference>
<keyword evidence="4" id="KW-1185">Reference proteome</keyword>
<dbReference type="Gene3D" id="3.20.20.100">
    <property type="entry name" value="NADP-dependent oxidoreductase domain"/>
    <property type="match status" value="1"/>
</dbReference>
<evidence type="ECO:0000256" key="1">
    <source>
        <dbReference type="ARBA" id="ARBA00023002"/>
    </source>
</evidence>
<dbReference type="EMBL" id="JACXAA010000004">
    <property type="protein sequence ID" value="MBD2754091.1"/>
    <property type="molecule type" value="Genomic_DNA"/>
</dbReference>
<evidence type="ECO:0000313" key="4">
    <source>
        <dbReference type="Proteomes" id="UP000653797"/>
    </source>
</evidence>